<feature type="compositionally biased region" description="Polar residues" evidence="1">
    <location>
        <begin position="122"/>
        <end position="138"/>
    </location>
</feature>
<gene>
    <name evidence="3" type="primary">LOC111115336</name>
</gene>
<protein>
    <submittedName>
        <fullName evidence="3">Uncharacterized protein LOC111115336</fullName>
    </submittedName>
</protein>
<evidence type="ECO:0000313" key="2">
    <source>
        <dbReference type="Proteomes" id="UP000694844"/>
    </source>
</evidence>
<evidence type="ECO:0000313" key="3">
    <source>
        <dbReference type="RefSeq" id="XP_022309733.1"/>
    </source>
</evidence>
<feature type="region of interest" description="Disordered" evidence="1">
    <location>
        <begin position="1"/>
        <end position="229"/>
    </location>
</feature>
<feature type="compositionally biased region" description="Basic and acidic residues" evidence="1">
    <location>
        <begin position="68"/>
        <end position="98"/>
    </location>
</feature>
<dbReference type="Proteomes" id="UP000694844">
    <property type="component" value="Chromosome 1"/>
</dbReference>
<dbReference type="RefSeq" id="XP_022309733.1">
    <property type="nucleotide sequence ID" value="XM_022454025.1"/>
</dbReference>
<dbReference type="OrthoDB" id="6151526at2759"/>
<feature type="compositionally biased region" description="Polar residues" evidence="1">
    <location>
        <begin position="7"/>
        <end position="19"/>
    </location>
</feature>
<organism evidence="2 3">
    <name type="scientific">Crassostrea virginica</name>
    <name type="common">Eastern oyster</name>
    <dbReference type="NCBI Taxonomy" id="6565"/>
    <lineage>
        <taxon>Eukaryota</taxon>
        <taxon>Metazoa</taxon>
        <taxon>Spiralia</taxon>
        <taxon>Lophotrochozoa</taxon>
        <taxon>Mollusca</taxon>
        <taxon>Bivalvia</taxon>
        <taxon>Autobranchia</taxon>
        <taxon>Pteriomorphia</taxon>
        <taxon>Ostreida</taxon>
        <taxon>Ostreoidea</taxon>
        <taxon>Ostreidae</taxon>
        <taxon>Crassostrea</taxon>
    </lineage>
</organism>
<dbReference type="AlphaFoldDB" id="A0A8B8C244"/>
<accession>A0A8B8C244</accession>
<reference evidence="3" key="2">
    <citation type="submission" date="2025-08" db="UniProtKB">
        <authorList>
            <consortium name="RefSeq"/>
        </authorList>
    </citation>
    <scope>IDENTIFICATION</scope>
    <source>
        <tissue evidence="3">Whole sample</tissue>
    </source>
</reference>
<dbReference type="GeneID" id="111115336"/>
<dbReference type="KEGG" id="cvn:111115336"/>
<feature type="compositionally biased region" description="Polar residues" evidence="1">
    <location>
        <begin position="31"/>
        <end position="41"/>
    </location>
</feature>
<sequence>MEHSKTESPSLGKSINRSRPMTKRPKEWTEHTSGSEISTESTKNEKAGKTNFWQKVKNLVKTPSNGEQDIKDKPVHSVESESDPAKDWEELLRDRKNESSNVQPKPMTNVGTPIRKTREENSIPQSQSQWQRAFQTISEMKRTDSNQPKPMDVRQLARSYEPVNQSSAAASDEGRPKPAAGAIESRGSRPQTGGSQMDFWGAEDFSFNPSPTGIESQNTKESDVWTMSS</sequence>
<reference evidence="2" key="1">
    <citation type="submission" date="2024-06" db="UniProtKB">
        <authorList>
            <consortium name="RefSeq"/>
        </authorList>
    </citation>
    <scope>NUCLEOTIDE SEQUENCE [LARGE SCALE GENOMIC DNA]</scope>
</reference>
<name>A0A8B8C244_CRAVI</name>
<proteinExistence type="predicted"/>
<evidence type="ECO:0000256" key="1">
    <source>
        <dbReference type="SAM" id="MobiDB-lite"/>
    </source>
</evidence>
<feature type="compositionally biased region" description="Polar residues" evidence="1">
    <location>
        <begin position="207"/>
        <end position="217"/>
    </location>
</feature>
<keyword evidence="2" id="KW-1185">Reference proteome</keyword>